<evidence type="ECO:0000259" key="3">
    <source>
        <dbReference type="Pfam" id="PF15739"/>
    </source>
</evidence>
<evidence type="ECO:0000313" key="5">
    <source>
        <dbReference type="Proteomes" id="UP000597762"/>
    </source>
</evidence>
<comment type="caution">
    <text evidence="4">The sequence shown here is derived from an EMBL/GenBank/DDBJ whole genome shotgun (WGS) entry which is preliminary data.</text>
</comment>
<evidence type="ECO:0000256" key="2">
    <source>
        <dbReference type="SAM" id="MobiDB-lite"/>
    </source>
</evidence>
<organism evidence="4 5">
    <name type="scientific">Acanthosepion pharaonis</name>
    <name type="common">Pharaoh cuttlefish</name>
    <name type="synonym">Sepia pharaonis</name>
    <dbReference type="NCBI Taxonomy" id="158019"/>
    <lineage>
        <taxon>Eukaryota</taxon>
        <taxon>Metazoa</taxon>
        <taxon>Spiralia</taxon>
        <taxon>Lophotrochozoa</taxon>
        <taxon>Mollusca</taxon>
        <taxon>Cephalopoda</taxon>
        <taxon>Coleoidea</taxon>
        <taxon>Decapodiformes</taxon>
        <taxon>Sepiida</taxon>
        <taxon>Sepiina</taxon>
        <taxon>Sepiidae</taxon>
        <taxon>Acanthosepion</taxon>
    </lineage>
</organism>
<dbReference type="EMBL" id="CAHIKZ030001202">
    <property type="protein sequence ID" value="CAE1256070.1"/>
    <property type="molecule type" value="Genomic_DNA"/>
</dbReference>
<dbReference type="Pfam" id="PF13838">
    <property type="entry name" value="Clathrin_H_link"/>
    <property type="match status" value="1"/>
</dbReference>
<dbReference type="PANTHER" id="PTHR10292:SF11">
    <property type="entry name" value="CLATHRIN HEAVY CHAIN LINKER DOMAIN-CONTAINING PROTEIN 1"/>
    <property type="match status" value="1"/>
</dbReference>
<evidence type="ECO:0000256" key="1">
    <source>
        <dbReference type="ARBA" id="ARBA00023054"/>
    </source>
</evidence>
<dbReference type="InterPro" id="IPR012331">
    <property type="entry name" value="Clathrin_H-chain_linker"/>
</dbReference>
<keyword evidence="1" id="KW-0175">Coiled coil</keyword>
<dbReference type="InterPro" id="IPR016024">
    <property type="entry name" value="ARM-type_fold"/>
</dbReference>
<dbReference type="Pfam" id="PF15739">
    <property type="entry name" value="TSNAXIP1_N"/>
    <property type="match status" value="1"/>
</dbReference>
<feature type="region of interest" description="Disordered" evidence="2">
    <location>
        <begin position="1"/>
        <end position="29"/>
    </location>
</feature>
<reference evidence="4" key="1">
    <citation type="submission" date="2021-01" db="EMBL/GenBank/DDBJ databases">
        <authorList>
            <person name="Li R."/>
            <person name="Bekaert M."/>
        </authorList>
    </citation>
    <scope>NUCLEOTIDE SEQUENCE</scope>
    <source>
        <strain evidence="4">Farmed</strain>
    </source>
</reference>
<evidence type="ECO:0000313" key="4">
    <source>
        <dbReference type="EMBL" id="CAE1256070.1"/>
    </source>
</evidence>
<proteinExistence type="predicted"/>
<dbReference type="PANTHER" id="PTHR10292">
    <property type="entry name" value="CLATHRIN HEAVY CHAIN RELATED"/>
    <property type="match status" value="1"/>
</dbReference>
<sequence>MRSQINSNMQTESNNTSPVSTSGSTKTILDNSQQLNNGLDSKFVNELISFINSELQEIDEQDPDERFIIFQHSFNKVIEHIHSYRPLLLAVKKEYENVIEALRTSKNQNPRLQHVLMALSTQGSTLHNYRMRIDQLEDRVISLQEYESSLLQQLEIIHQRQEEITLEEKKKEKRGIHYYMDKRRLPGLNLKQATDVVFLQSKLKALEQEIVDLNSNWKNKYLPQFHKIYLKEILSTKIAERDNMRQEGRYLQAKRQRIKVGFEAARAYNDIRPPHWSVGDIVAHALKLAIDNQFIEKDTSDTDDKLLSSTAKAFKEDESSNEREAEMMLDYIDKFNELFESGLYTEAGRHAAVSPKGILRTQATLLKFKELKHPGPDKASHLFTFCEALMSTVETARSKPDEEMSLECVMCVLAEQQQHLLFHWLSKNKLTLSISLGEKIEAKCKCTLVCSCNYQSLAEHVYCKLGLYKQMAFCLLKQNRAECGLHIATCLAGFTQDNFKTALAKCPSLELSLQILIHQENWADFIVKPLLSLRNVLCILINSHQVETVCRLWNKLIVIEQKFGESIIHQLMLSEGMPLGEEWICIAKKLEELEQPQIALELFASVFSENIIYSAMYHKE</sequence>
<dbReference type="Proteomes" id="UP000597762">
    <property type="component" value="Unassembled WGS sequence"/>
</dbReference>
<dbReference type="SUPFAM" id="SSF48371">
    <property type="entry name" value="ARM repeat"/>
    <property type="match status" value="1"/>
</dbReference>
<accession>A0A812C7S5</accession>
<protein>
    <recommendedName>
        <fullName evidence="3">Translin-associated factor X-interacting protein 1 N-terminal domain-containing protein</fullName>
    </recommendedName>
</protein>
<dbReference type="AlphaFoldDB" id="A0A812C7S5"/>
<keyword evidence="5" id="KW-1185">Reference proteome</keyword>
<dbReference type="Gene3D" id="1.25.40.30">
    <property type="match status" value="1"/>
</dbReference>
<dbReference type="InterPro" id="IPR032755">
    <property type="entry name" value="TSNAXIP1_N"/>
</dbReference>
<feature type="domain" description="Translin-associated factor X-interacting protein 1 N-terminal" evidence="3">
    <location>
        <begin position="49"/>
        <end position="155"/>
    </location>
</feature>
<gene>
    <name evidence="4" type="ORF">SPHA_29984</name>
</gene>
<dbReference type="OrthoDB" id="2113814at2759"/>
<name>A0A812C7S5_ACAPH</name>